<organism evidence="2 3">
    <name type="scientific">Fictibacillus iocasae</name>
    <dbReference type="NCBI Taxonomy" id="2715437"/>
    <lineage>
        <taxon>Bacteria</taxon>
        <taxon>Bacillati</taxon>
        <taxon>Bacillota</taxon>
        <taxon>Bacilli</taxon>
        <taxon>Bacillales</taxon>
        <taxon>Fictibacillaceae</taxon>
        <taxon>Fictibacillus</taxon>
    </lineage>
</organism>
<gene>
    <name evidence="2" type="ORF">ACFQPF_14470</name>
</gene>
<dbReference type="RefSeq" id="WP_379750424.1">
    <property type="nucleotide sequence ID" value="NZ_JBHTCP010000048.1"/>
</dbReference>
<keyword evidence="3" id="KW-1185">Reference proteome</keyword>
<evidence type="ECO:0000256" key="1">
    <source>
        <dbReference type="SAM" id="Coils"/>
    </source>
</evidence>
<dbReference type="SUPFAM" id="SSF109915">
    <property type="entry name" value="Hypothetical protein YhaI"/>
    <property type="match status" value="1"/>
</dbReference>
<dbReference type="InterPro" id="IPR035945">
    <property type="entry name" value="YhaI-like_sf"/>
</dbReference>
<sequence>METIEDRVERLEFYNELTVKSIDLSSYPFYALVMEHKLTEEEMQETLELCSRLEREFETMKEEGFVHYTALLIEFAGLLTPKLKPREAIRALRDQKLFLHLMKKLYELSLTYE</sequence>
<reference evidence="3" key="1">
    <citation type="journal article" date="2019" name="Int. J. Syst. Evol. Microbiol.">
        <title>The Global Catalogue of Microorganisms (GCM) 10K type strain sequencing project: providing services to taxonomists for standard genome sequencing and annotation.</title>
        <authorList>
            <consortium name="The Broad Institute Genomics Platform"/>
            <consortium name="The Broad Institute Genome Sequencing Center for Infectious Disease"/>
            <person name="Wu L."/>
            <person name="Ma J."/>
        </authorList>
    </citation>
    <scope>NUCLEOTIDE SEQUENCE [LARGE SCALE GENOMIC DNA]</scope>
    <source>
        <strain evidence="3">NBRC 106396</strain>
    </source>
</reference>
<dbReference type="EMBL" id="JBHTCP010000048">
    <property type="protein sequence ID" value="MFC7372858.1"/>
    <property type="molecule type" value="Genomic_DNA"/>
</dbReference>
<evidence type="ECO:0000313" key="3">
    <source>
        <dbReference type="Proteomes" id="UP001596549"/>
    </source>
</evidence>
<comment type="caution">
    <text evidence="2">The sequence shown here is derived from an EMBL/GenBank/DDBJ whole genome shotgun (WGS) entry which is preliminary data.</text>
</comment>
<accession>A0ABW2NUC9</accession>
<evidence type="ECO:0000313" key="2">
    <source>
        <dbReference type="EMBL" id="MFC7372858.1"/>
    </source>
</evidence>
<proteinExistence type="predicted"/>
<keyword evidence="1" id="KW-0175">Coiled coil</keyword>
<dbReference type="Gene3D" id="1.10.3750.10">
    <property type="entry name" value="YhaI-like"/>
    <property type="match status" value="1"/>
</dbReference>
<dbReference type="Proteomes" id="UP001596549">
    <property type="component" value="Unassembled WGS sequence"/>
</dbReference>
<dbReference type="InterPro" id="IPR015058">
    <property type="entry name" value="DUF1878"/>
</dbReference>
<protein>
    <submittedName>
        <fullName evidence="2">DUF1878 family protein</fullName>
    </submittedName>
</protein>
<name>A0ABW2NUC9_9BACL</name>
<dbReference type="Pfam" id="PF08963">
    <property type="entry name" value="DUF1878"/>
    <property type="match status" value="1"/>
</dbReference>
<feature type="coiled-coil region" evidence="1">
    <location>
        <begin position="36"/>
        <end position="63"/>
    </location>
</feature>